<evidence type="ECO:0000313" key="2">
    <source>
        <dbReference type="EMBL" id="ARK32529.1"/>
    </source>
</evidence>
<sequence>MKLQVKLEKQFPDFSLHNEFEIEDETFGILGASGSGKSMTLRCIAGLITPQKGESS</sequence>
<dbReference type="GO" id="GO:0005524">
    <property type="term" value="F:ATP binding"/>
    <property type="evidence" value="ECO:0007669"/>
    <property type="project" value="InterPro"/>
</dbReference>
<evidence type="ECO:0000313" key="3">
    <source>
        <dbReference type="Proteomes" id="UP000193006"/>
    </source>
</evidence>
<dbReference type="KEGG" id="bkw:BkAM31D_23145"/>
<organism evidence="2 3">
    <name type="scientific">Halalkalibacter krulwichiae</name>
    <dbReference type="NCBI Taxonomy" id="199441"/>
    <lineage>
        <taxon>Bacteria</taxon>
        <taxon>Bacillati</taxon>
        <taxon>Bacillota</taxon>
        <taxon>Bacilli</taxon>
        <taxon>Bacillales</taxon>
        <taxon>Bacillaceae</taxon>
        <taxon>Halalkalibacter</taxon>
    </lineage>
</organism>
<dbReference type="Gene3D" id="3.40.50.300">
    <property type="entry name" value="P-loop containing nucleotide triphosphate hydrolases"/>
    <property type="match status" value="1"/>
</dbReference>
<evidence type="ECO:0000259" key="1">
    <source>
        <dbReference type="Pfam" id="PF00005"/>
    </source>
</evidence>
<reference evidence="2 3" key="1">
    <citation type="submission" date="2017-04" db="EMBL/GenBank/DDBJ databases">
        <title>Bacillus krulwichiae AM31D Genome sequencing and assembly.</title>
        <authorList>
            <person name="Krulwich T.A."/>
            <person name="Anastor L."/>
            <person name="Ehrlich R."/>
            <person name="Ehrlich G.D."/>
            <person name="Janto B."/>
        </authorList>
    </citation>
    <scope>NUCLEOTIDE SEQUENCE [LARGE SCALE GENOMIC DNA]</scope>
    <source>
        <strain evidence="2 3">AM31D</strain>
    </source>
</reference>
<keyword evidence="3" id="KW-1185">Reference proteome</keyword>
<feature type="domain" description="ABC transporter" evidence="1">
    <location>
        <begin position="23"/>
        <end position="54"/>
    </location>
</feature>
<gene>
    <name evidence="2" type="ORF">BkAM31D_23145</name>
</gene>
<dbReference type="EMBL" id="CP020814">
    <property type="protein sequence ID" value="ARK32529.1"/>
    <property type="molecule type" value="Genomic_DNA"/>
</dbReference>
<dbReference type="Proteomes" id="UP000193006">
    <property type="component" value="Chromosome"/>
</dbReference>
<dbReference type="InterPro" id="IPR027417">
    <property type="entry name" value="P-loop_NTPase"/>
</dbReference>
<proteinExistence type="predicted"/>
<dbReference type="STRING" id="199441.BkAM31D_23145"/>
<dbReference type="SUPFAM" id="SSF52540">
    <property type="entry name" value="P-loop containing nucleoside triphosphate hydrolases"/>
    <property type="match status" value="1"/>
</dbReference>
<dbReference type="AlphaFoldDB" id="A0A1X9MGD4"/>
<dbReference type="Pfam" id="PF00005">
    <property type="entry name" value="ABC_tran"/>
    <property type="match status" value="1"/>
</dbReference>
<protein>
    <recommendedName>
        <fullName evidence="1">ABC transporter domain-containing protein</fullName>
    </recommendedName>
</protein>
<dbReference type="InterPro" id="IPR003439">
    <property type="entry name" value="ABC_transporter-like_ATP-bd"/>
</dbReference>
<accession>A0A1X9MGD4</accession>
<dbReference type="GO" id="GO:0016887">
    <property type="term" value="F:ATP hydrolysis activity"/>
    <property type="evidence" value="ECO:0007669"/>
    <property type="project" value="InterPro"/>
</dbReference>
<name>A0A1X9MGD4_9BACI</name>